<name>A0A117M5M1_UNCT6</name>
<accession>A0A117M5M1</accession>
<comment type="caution">
    <text evidence="1">The sequence shown here is derived from an EMBL/GenBank/DDBJ whole genome shotgun (WGS) entry which is preliminary data.</text>
</comment>
<dbReference type="Proteomes" id="UP000053467">
    <property type="component" value="Unassembled WGS sequence"/>
</dbReference>
<organism evidence="1 2">
    <name type="scientific">candidate division TA06 bacterium 34_109</name>
    <dbReference type="NCBI Taxonomy" id="1635277"/>
    <lineage>
        <taxon>Bacteria</taxon>
        <taxon>Bacteria division TA06</taxon>
    </lineage>
</organism>
<sequence>MKVRIYNAQTKWLRGTKAETKIREFKVVIDKPLELRGTNIAPIRWNYYWLPWVDV</sequence>
<protein>
    <submittedName>
        <fullName evidence="1">Uncharacterized protein</fullName>
    </submittedName>
</protein>
<evidence type="ECO:0000313" key="1">
    <source>
        <dbReference type="EMBL" id="KUK85662.1"/>
    </source>
</evidence>
<dbReference type="AlphaFoldDB" id="A0A117M5M1"/>
<reference evidence="2" key="1">
    <citation type="journal article" date="2015" name="MBio">
        <title>Genome-Resolved Metagenomic Analysis Reveals Roles for Candidate Phyla and Other Microbial Community Members in Biogeochemical Transformations in Oil Reservoirs.</title>
        <authorList>
            <person name="Hu P."/>
            <person name="Tom L."/>
            <person name="Singh A."/>
            <person name="Thomas B.C."/>
            <person name="Baker B.J."/>
            <person name="Piceno Y.M."/>
            <person name="Andersen G.L."/>
            <person name="Banfield J.F."/>
        </authorList>
    </citation>
    <scope>NUCLEOTIDE SEQUENCE [LARGE SCALE GENOMIC DNA]</scope>
</reference>
<evidence type="ECO:0000313" key="2">
    <source>
        <dbReference type="Proteomes" id="UP000053467"/>
    </source>
</evidence>
<proteinExistence type="predicted"/>
<gene>
    <name evidence="1" type="ORF">XE03_1948</name>
</gene>
<dbReference type="EMBL" id="LGGX01000050">
    <property type="protein sequence ID" value="KUK85662.1"/>
    <property type="molecule type" value="Genomic_DNA"/>
</dbReference>